<dbReference type="SUPFAM" id="SSF141457">
    <property type="entry name" value="BH3618-like"/>
    <property type="match status" value="1"/>
</dbReference>
<keyword evidence="2 4" id="KW-1005">Bacterial flagellum biogenesis</keyword>
<sequence length="154" mass="17471">MVTINTAIMGELSINEEQILTFPEGIPGFADYRRFVILSIEPELPFAYLQSMDEGLIHFVIANPFQIVPTYDIQIDEETQRTLDIQSVEEVEVWNILTMRDSFENVTVNLLAPVILNSRNGIGKQVVLHQSGYTTRHLLSDLMSSMDDHTETKG</sequence>
<dbReference type="InterPro" id="IPR003775">
    <property type="entry name" value="Flagellar_assembly_factor_FliW"/>
</dbReference>
<dbReference type="Gene3D" id="2.30.290.10">
    <property type="entry name" value="BH3618-like"/>
    <property type="match status" value="1"/>
</dbReference>
<dbReference type="RefSeq" id="WP_341418869.1">
    <property type="nucleotide sequence ID" value="NZ_JBBPCC010000023.1"/>
</dbReference>
<keyword evidence="5" id="KW-0282">Flagellum</keyword>
<proteinExistence type="inferred from homology"/>
<dbReference type="InterPro" id="IPR024046">
    <property type="entry name" value="Flagellar_assmbl_FliW_dom_sf"/>
</dbReference>
<dbReference type="Proteomes" id="UP001469365">
    <property type="component" value="Unassembled WGS sequence"/>
</dbReference>
<comment type="subcellular location">
    <subcellularLocation>
        <location evidence="4">Cytoplasm</location>
    </subcellularLocation>
</comment>
<protein>
    <recommendedName>
        <fullName evidence="4">Flagellar assembly factor FliW</fullName>
    </recommendedName>
</protein>
<keyword evidence="1 4" id="KW-0963">Cytoplasm</keyword>
<keyword evidence="3 4" id="KW-0810">Translation regulation</keyword>
<accession>A0ABU9DS70</accession>
<comment type="function">
    <text evidence="4">Acts as an anti-CsrA protein, binds CsrA and prevents it from repressing translation of its target genes, one of which is flagellin. Binds to flagellin and participates in the assembly of the flagellum.</text>
</comment>
<evidence type="ECO:0000256" key="2">
    <source>
        <dbReference type="ARBA" id="ARBA00022795"/>
    </source>
</evidence>
<organism evidence="5 6">
    <name type="scientific">Paenibacillus filicis</name>
    <dbReference type="NCBI Taxonomy" id="669464"/>
    <lineage>
        <taxon>Bacteria</taxon>
        <taxon>Bacillati</taxon>
        <taxon>Bacillota</taxon>
        <taxon>Bacilli</taxon>
        <taxon>Bacillales</taxon>
        <taxon>Paenibacillaceae</taxon>
        <taxon>Paenibacillus</taxon>
    </lineage>
</organism>
<dbReference type="PANTHER" id="PTHR39190:SF1">
    <property type="entry name" value="FLAGELLAR ASSEMBLY FACTOR FLIW"/>
    <property type="match status" value="1"/>
</dbReference>
<evidence type="ECO:0000256" key="1">
    <source>
        <dbReference type="ARBA" id="ARBA00022490"/>
    </source>
</evidence>
<gene>
    <name evidence="4 5" type="primary">fliW</name>
    <name evidence="5" type="ORF">WMW72_27905</name>
</gene>
<comment type="caution">
    <text evidence="5">The sequence shown here is derived from an EMBL/GenBank/DDBJ whole genome shotgun (WGS) entry which is preliminary data.</text>
</comment>
<name>A0ABU9DS70_9BACL</name>
<keyword evidence="6" id="KW-1185">Reference proteome</keyword>
<keyword evidence="4" id="KW-0143">Chaperone</keyword>
<keyword evidence="5" id="KW-0966">Cell projection</keyword>
<evidence type="ECO:0000313" key="5">
    <source>
        <dbReference type="EMBL" id="MEK8131738.1"/>
    </source>
</evidence>
<keyword evidence="5" id="KW-0969">Cilium</keyword>
<evidence type="ECO:0000256" key="4">
    <source>
        <dbReference type="HAMAP-Rule" id="MF_01185"/>
    </source>
</evidence>
<comment type="subunit">
    <text evidence="4">Interacts with translational regulator CsrA and flagellin(s).</text>
</comment>
<evidence type="ECO:0000256" key="3">
    <source>
        <dbReference type="ARBA" id="ARBA00022845"/>
    </source>
</evidence>
<dbReference type="EMBL" id="JBBPCC010000023">
    <property type="protein sequence ID" value="MEK8131738.1"/>
    <property type="molecule type" value="Genomic_DNA"/>
</dbReference>
<dbReference type="HAMAP" id="MF_01185">
    <property type="entry name" value="FliW"/>
    <property type="match status" value="1"/>
</dbReference>
<dbReference type="Pfam" id="PF02623">
    <property type="entry name" value="FliW"/>
    <property type="match status" value="1"/>
</dbReference>
<reference evidence="5 6" key="1">
    <citation type="submission" date="2024-04" db="EMBL/GenBank/DDBJ databases">
        <title>draft genome sequnece of Paenibacillus filicis.</title>
        <authorList>
            <person name="Kim D.-U."/>
        </authorList>
    </citation>
    <scope>NUCLEOTIDE SEQUENCE [LARGE SCALE GENOMIC DNA]</scope>
    <source>
        <strain evidence="5 6">KACC14197</strain>
    </source>
</reference>
<evidence type="ECO:0000313" key="6">
    <source>
        <dbReference type="Proteomes" id="UP001469365"/>
    </source>
</evidence>
<dbReference type="PANTHER" id="PTHR39190">
    <property type="entry name" value="FLAGELLAR ASSEMBLY FACTOR FLIW"/>
    <property type="match status" value="1"/>
</dbReference>
<dbReference type="NCBIfam" id="NF009793">
    <property type="entry name" value="PRK13285.1-1"/>
    <property type="match status" value="1"/>
</dbReference>
<comment type="similarity">
    <text evidence="4">Belongs to the FliW family.</text>
</comment>